<keyword evidence="2" id="KW-0598">Phosphotransferase system</keyword>
<keyword evidence="4" id="KW-0812">Transmembrane</keyword>
<dbReference type="RefSeq" id="WP_205517626.1">
    <property type="nucleotide sequence ID" value="NZ_CP070479.1"/>
</dbReference>
<keyword evidence="1" id="KW-0808">Transferase</keyword>
<comment type="caution">
    <text evidence="6">The sequence shown here is derived from an EMBL/GenBank/DDBJ whole genome shotgun (WGS) entry which is preliminary data.</text>
</comment>
<dbReference type="EMBL" id="JAIQBY010000026">
    <property type="protein sequence ID" value="MBZ4195543.1"/>
    <property type="molecule type" value="Genomic_DNA"/>
</dbReference>
<dbReference type="SUPFAM" id="SSF55604">
    <property type="entry name" value="Glucose permease domain IIB"/>
    <property type="match status" value="1"/>
</dbReference>
<evidence type="ECO:0000313" key="7">
    <source>
        <dbReference type="Proteomes" id="UP000772186"/>
    </source>
</evidence>
<evidence type="ECO:0000256" key="1">
    <source>
        <dbReference type="ARBA" id="ARBA00022679"/>
    </source>
</evidence>
<keyword evidence="7" id="KW-1185">Reference proteome</keyword>
<evidence type="ECO:0000256" key="4">
    <source>
        <dbReference type="SAM" id="Phobius"/>
    </source>
</evidence>
<evidence type="ECO:0000313" key="6">
    <source>
        <dbReference type="EMBL" id="MBZ4195543.1"/>
    </source>
</evidence>
<evidence type="ECO:0000256" key="3">
    <source>
        <dbReference type="PROSITE-ProRule" id="PRU00421"/>
    </source>
</evidence>
<dbReference type="InterPro" id="IPR001996">
    <property type="entry name" value="PTS_IIB_1"/>
</dbReference>
<proteinExistence type="predicted"/>
<gene>
    <name evidence="6" type="ORF">LAD73_02345</name>
</gene>
<dbReference type="PROSITE" id="PS51098">
    <property type="entry name" value="PTS_EIIB_TYPE_1"/>
    <property type="match status" value="1"/>
</dbReference>
<sequence length="122" mass="14041">MTKKDKFIIVILTIFTIGFCWLYWKLKAKKIQKNKRGEINKLDSSVDIEQLINFLGTRKNIISVDNSISSLKVKFKEKELINVEALKKLKYISGVMLSTNKISLIVGSYAKLISIKLNDFLK</sequence>
<dbReference type="Proteomes" id="UP000772186">
    <property type="component" value="Unassembled WGS sequence"/>
</dbReference>
<dbReference type="Gene3D" id="3.30.1360.60">
    <property type="entry name" value="Glucose permease domain IIB"/>
    <property type="match status" value="1"/>
</dbReference>
<name>A0A953NEM6_9MOLU</name>
<dbReference type="AlphaFoldDB" id="A0A953NEM6"/>
<accession>A0A953NEM6</accession>
<reference evidence="6 7" key="1">
    <citation type="submission" date="2021-09" db="EMBL/GenBank/DDBJ databases">
        <title>WGS of Mycoplasma sp. Zaradi2 strains.</title>
        <authorList>
            <person name="Spergser J."/>
        </authorList>
    </citation>
    <scope>NUCLEOTIDE SEQUENCE [LARGE SCALE GENOMIC DNA]</scope>
    <source>
        <strain evidence="6 7">1331</strain>
    </source>
</reference>
<dbReference type="GO" id="GO:0008982">
    <property type="term" value="F:protein-N(PI)-phosphohistidine-sugar phosphotransferase activity"/>
    <property type="evidence" value="ECO:0007669"/>
    <property type="project" value="InterPro"/>
</dbReference>
<organism evidence="6 7">
    <name type="scientific">Mycoplasma tauri</name>
    <dbReference type="NCBI Taxonomy" id="547987"/>
    <lineage>
        <taxon>Bacteria</taxon>
        <taxon>Bacillati</taxon>
        <taxon>Mycoplasmatota</taxon>
        <taxon>Mollicutes</taxon>
        <taxon>Mycoplasmataceae</taxon>
        <taxon>Mycoplasma</taxon>
    </lineage>
</organism>
<dbReference type="GO" id="GO:0009401">
    <property type="term" value="P:phosphoenolpyruvate-dependent sugar phosphotransferase system"/>
    <property type="evidence" value="ECO:0007669"/>
    <property type="project" value="UniProtKB-KW"/>
</dbReference>
<evidence type="ECO:0000256" key="2">
    <source>
        <dbReference type="ARBA" id="ARBA00022683"/>
    </source>
</evidence>
<protein>
    <submittedName>
        <fullName evidence="6">PTS transporter subunit EIIB</fullName>
    </submittedName>
</protein>
<evidence type="ECO:0000259" key="5">
    <source>
        <dbReference type="PROSITE" id="PS51098"/>
    </source>
</evidence>
<comment type="caution">
    <text evidence="3">Lacks conserved residue(s) required for the propagation of feature annotation.</text>
</comment>
<feature type="transmembrane region" description="Helical" evidence="4">
    <location>
        <begin position="6"/>
        <end position="26"/>
    </location>
</feature>
<keyword evidence="4" id="KW-0472">Membrane</keyword>
<dbReference type="InterPro" id="IPR036878">
    <property type="entry name" value="Glu_permease_IIB"/>
</dbReference>
<feature type="domain" description="PTS EIIB type-1" evidence="5">
    <location>
        <begin position="45"/>
        <end position="122"/>
    </location>
</feature>
<keyword evidence="4" id="KW-1133">Transmembrane helix</keyword>